<proteinExistence type="predicted"/>
<dbReference type="InterPro" id="IPR001789">
    <property type="entry name" value="Sig_transdc_resp-reg_receiver"/>
</dbReference>
<dbReference type="EMBL" id="CP000319">
    <property type="protein sequence ID" value="ABE61534.1"/>
    <property type="molecule type" value="Genomic_DNA"/>
</dbReference>
<keyword evidence="2" id="KW-0805">Transcription regulation</keyword>
<dbReference type="PANTHER" id="PTHR44591">
    <property type="entry name" value="STRESS RESPONSE REGULATOR PROTEIN 1"/>
    <property type="match status" value="1"/>
</dbReference>
<dbReference type="KEGG" id="nha:Nham_0646"/>
<name>Q1QQG3_NITHX</name>
<dbReference type="InterPro" id="IPR011006">
    <property type="entry name" value="CheY-like_superfamily"/>
</dbReference>
<dbReference type="Gene3D" id="3.40.50.2300">
    <property type="match status" value="1"/>
</dbReference>
<reference evidence="6 7" key="1">
    <citation type="submission" date="2006-03" db="EMBL/GenBank/DDBJ databases">
        <title>Complete sequence of chromosome of Nitrobacter hamburgensis X14.</title>
        <authorList>
            <consortium name="US DOE Joint Genome Institute"/>
            <person name="Copeland A."/>
            <person name="Lucas S."/>
            <person name="Lapidus A."/>
            <person name="Barry K."/>
            <person name="Detter J.C."/>
            <person name="Glavina del Rio T."/>
            <person name="Hammon N."/>
            <person name="Israni S."/>
            <person name="Dalin E."/>
            <person name="Tice H."/>
            <person name="Pitluck S."/>
            <person name="Chain P."/>
            <person name="Malfatti S."/>
            <person name="Shin M."/>
            <person name="Vergez L."/>
            <person name="Schmutz J."/>
            <person name="Larimer F."/>
            <person name="Land M."/>
            <person name="Hauser L."/>
            <person name="Kyrpides N."/>
            <person name="Ivanova N."/>
            <person name="Ward B."/>
            <person name="Arp D."/>
            <person name="Klotz M."/>
            <person name="Stein L."/>
            <person name="O'Mullan G."/>
            <person name="Starkenburg S."/>
            <person name="Sayavedra L."/>
            <person name="Poret-Peterson A.T."/>
            <person name="Gentry M.E."/>
            <person name="Bruce D."/>
            <person name="Richardson P."/>
        </authorList>
    </citation>
    <scope>NUCLEOTIDE SEQUENCE [LARGE SCALE GENOMIC DNA]</scope>
    <source>
        <strain evidence="7">DSM 10229 / NCIMB 13809 / X14</strain>
    </source>
</reference>
<dbReference type="Proteomes" id="UP000001953">
    <property type="component" value="Chromosome"/>
</dbReference>
<sequence length="139" mass="15056">MMEVMATFVPDSPAAVPDTIPGDVLIVEDDAIIALDFEQTVTEFGVTSVRIASNVAQALAMIAERAPDFALLDIGLFEEKSFAVAKRLAALKTPFAFVTGYSGERAFPAEYSDRPKLSKPFSCDELFAVLSDWRSCGAR</sequence>
<feature type="domain" description="Response regulatory" evidence="5">
    <location>
        <begin position="23"/>
        <end position="134"/>
    </location>
</feature>
<dbReference type="PROSITE" id="PS50110">
    <property type="entry name" value="RESPONSE_REGULATORY"/>
    <property type="match status" value="1"/>
</dbReference>
<keyword evidence="3" id="KW-0804">Transcription</keyword>
<dbReference type="GO" id="GO:0000160">
    <property type="term" value="P:phosphorelay signal transduction system"/>
    <property type="evidence" value="ECO:0007669"/>
    <property type="project" value="InterPro"/>
</dbReference>
<evidence type="ECO:0000256" key="1">
    <source>
        <dbReference type="ARBA" id="ARBA00022553"/>
    </source>
</evidence>
<keyword evidence="7" id="KW-1185">Reference proteome</keyword>
<evidence type="ECO:0000313" key="6">
    <source>
        <dbReference type="EMBL" id="ABE61534.1"/>
    </source>
</evidence>
<evidence type="ECO:0000256" key="4">
    <source>
        <dbReference type="PROSITE-ProRule" id="PRU00169"/>
    </source>
</evidence>
<accession>Q1QQG3</accession>
<dbReference type="HOGENOM" id="CLU_000445_69_11_5"/>
<dbReference type="Pfam" id="PF00072">
    <property type="entry name" value="Response_reg"/>
    <property type="match status" value="1"/>
</dbReference>
<dbReference type="SUPFAM" id="SSF52172">
    <property type="entry name" value="CheY-like"/>
    <property type="match status" value="1"/>
</dbReference>
<dbReference type="AlphaFoldDB" id="Q1QQG3"/>
<evidence type="ECO:0000256" key="3">
    <source>
        <dbReference type="ARBA" id="ARBA00023163"/>
    </source>
</evidence>
<evidence type="ECO:0000313" key="7">
    <source>
        <dbReference type="Proteomes" id="UP000001953"/>
    </source>
</evidence>
<dbReference type="InterPro" id="IPR050595">
    <property type="entry name" value="Bact_response_regulator"/>
</dbReference>
<dbReference type="SMART" id="SM00448">
    <property type="entry name" value="REC"/>
    <property type="match status" value="1"/>
</dbReference>
<protein>
    <submittedName>
        <fullName evidence="6">Response regulator receiver domain protein (CheY-like)</fullName>
    </submittedName>
</protein>
<gene>
    <name evidence="6" type="ordered locus">Nham_0646</name>
</gene>
<dbReference type="eggNOG" id="COG0784">
    <property type="taxonomic scope" value="Bacteria"/>
</dbReference>
<dbReference type="STRING" id="323097.Nham_0646"/>
<feature type="modified residue" description="4-aspartylphosphate" evidence="4">
    <location>
        <position position="73"/>
    </location>
</feature>
<evidence type="ECO:0000259" key="5">
    <source>
        <dbReference type="PROSITE" id="PS50110"/>
    </source>
</evidence>
<evidence type="ECO:0000256" key="2">
    <source>
        <dbReference type="ARBA" id="ARBA00023015"/>
    </source>
</evidence>
<keyword evidence="1 4" id="KW-0597">Phosphoprotein</keyword>
<organism evidence="6 7">
    <name type="scientific">Nitrobacter hamburgensis (strain DSM 10229 / NCIMB 13809 / X14)</name>
    <dbReference type="NCBI Taxonomy" id="323097"/>
    <lineage>
        <taxon>Bacteria</taxon>
        <taxon>Pseudomonadati</taxon>
        <taxon>Pseudomonadota</taxon>
        <taxon>Alphaproteobacteria</taxon>
        <taxon>Hyphomicrobiales</taxon>
        <taxon>Nitrobacteraceae</taxon>
        <taxon>Nitrobacter</taxon>
    </lineage>
</organism>
<dbReference type="PANTHER" id="PTHR44591:SF3">
    <property type="entry name" value="RESPONSE REGULATORY DOMAIN-CONTAINING PROTEIN"/>
    <property type="match status" value="1"/>
</dbReference>